<dbReference type="Proteomes" id="UP000313231">
    <property type="component" value="Unassembled WGS sequence"/>
</dbReference>
<proteinExistence type="predicted"/>
<evidence type="ECO:0000313" key="2">
    <source>
        <dbReference type="EMBL" id="TNM48167.1"/>
    </source>
</evidence>
<gene>
    <name evidence="2" type="ORF">FHP29_02425</name>
</gene>
<dbReference type="RefSeq" id="WP_139621276.1">
    <property type="nucleotide sequence ID" value="NZ_VDMP01000014.1"/>
</dbReference>
<dbReference type="OrthoDB" id="3779668at2"/>
<name>A0A5C4WIZ9_9ACTN</name>
<keyword evidence="1" id="KW-1133">Transmembrane helix</keyword>
<accession>A0A5C4WIZ9</accession>
<organism evidence="2 3">
    <name type="scientific">Nocardioides albidus</name>
    <dbReference type="NCBI Taxonomy" id="1517589"/>
    <lineage>
        <taxon>Bacteria</taxon>
        <taxon>Bacillati</taxon>
        <taxon>Actinomycetota</taxon>
        <taxon>Actinomycetes</taxon>
        <taxon>Propionibacteriales</taxon>
        <taxon>Nocardioidaceae</taxon>
        <taxon>Nocardioides</taxon>
    </lineage>
</organism>
<dbReference type="EMBL" id="VDMP01000014">
    <property type="protein sequence ID" value="TNM48167.1"/>
    <property type="molecule type" value="Genomic_DNA"/>
</dbReference>
<keyword evidence="1" id="KW-0472">Membrane</keyword>
<keyword evidence="3" id="KW-1185">Reference proteome</keyword>
<feature type="transmembrane region" description="Helical" evidence="1">
    <location>
        <begin position="45"/>
        <end position="67"/>
    </location>
</feature>
<dbReference type="AlphaFoldDB" id="A0A5C4WIZ9"/>
<reference evidence="2 3" key="1">
    <citation type="journal article" date="2016" name="Int. J. Syst. Evol. Microbiol.">
        <title>Nocardioides albidus sp. nov., an actinobacterium isolated from garden soil.</title>
        <authorList>
            <person name="Singh H."/>
            <person name="Du J."/>
            <person name="Trinh H."/>
            <person name="Won K."/>
            <person name="Yang J.E."/>
            <person name="Yin C."/>
            <person name="Kook M."/>
            <person name="Yi T.H."/>
        </authorList>
    </citation>
    <scope>NUCLEOTIDE SEQUENCE [LARGE SCALE GENOMIC DNA]</scope>
    <source>
        <strain evidence="2 3">CCTCC AB 2015297</strain>
    </source>
</reference>
<comment type="caution">
    <text evidence="2">The sequence shown here is derived from an EMBL/GenBank/DDBJ whole genome shotgun (WGS) entry which is preliminary data.</text>
</comment>
<keyword evidence="1" id="KW-0812">Transmembrane</keyword>
<evidence type="ECO:0000256" key="1">
    <source>
        <dbReference type="SAM" id="Phobius"/>
    </source>
</evidence>
<evidence type="ECO:0000313" key="3">
    <source>
        <dbReference type="Proteomes" id="UP000313231"/>
    </source>
</evidence>
<protein>
    <submittedName>
        <fullName evidence="2">Uncharacterized protein</fullName>
    </submittedName>
</protein>
<sequence>MSHPITDAGVARLPIREGRAELLEEIMTLAPVETPDPAPVRRRSFAPVLIAVAAVLAVVGGTAWLGLQRDGGGRASAPVASAPATPTATGGRAVLTAPGWTVRNVQDHPDHGGELSYEKDGRQLDVHWRPADSYASYVADRNDIGTPVEIDLLGRTSLMWAYSRRDHTVIRPVADGYTLEVRGSGMKEAAFRALLGELTLVDEKGFQQSLPDEAVVDAERPAAVQGILADIPLPDGFDPASITSHELSRYHLIADVTGTVTCAWIERFRKGRETGRTELVDQARSALGAARAWSALKEIAADGGWSDAVWEYADIVAAGAPRPRDDEMLADALDGGLGCDD</sequence>